<dbReference type="Proteomes" id="UP001064782">
    <property type="component" value="Unassembled WGS sequence"/>
</dbReference>
<keyword evidence="4" id="KW-0560">Oxidoreductase</keyword>
<dbReference type="InterPro" id="IPR051689">
    <property type="entry name" value="Sterol_desaturase/TMEM195"/>
</dbReference>
<name>A0A9P3Q930_9MYCO</name>
<evidence type="ECO:0000313" key="9">
    <source>
        <dbReference type="EMBL" id="GLD31028.1"/>
    </source>
</evidence>
<protein>
    <recommendedName>
        <fullName evidence="7">Fatty acid hydroxylase domain-containing protein</fullName>
    </recommendedName>
</protein>
<keyword evidence="2" id="KW-0812">Transmembrane</keyword>
<dbReference type="GO" id="GO:0005506">
    <property type="term" value="F:iron ion binding"/>
    <property type="evidence" value="ECO:0007669"/>
    <property type="project" value="InterPro"/>
</dbReference>
<comment type="caution">
    <text evidence="9">The sequence shown here is derived from an EMBL/GenBank/DDBJ whole genome shotgun (WGS) entry which is preliminary data.</text>
</comment>
<evidence type="ECO:0000313" key="8">
    <source>
        <dbReference type="EMBL" id="GLB84869.1"/>
    </source>
</evidence>
<proteinExistence type="predicted"/>
<dbReference type="Proteomes" id="UP001165663">
    <property type="component" value="Unassembled WGS sequence"/>
</dbReference>
<evidence type="ECO:0000256" key="1">
    <source>
        <dbReference type="ARBA" id="ARBA00004127"/>
    </source>
</evidence>
<evidence type="ECO:0000256" key="3">
    <source>
        <dbReference type="ARBA" id="ARBA00022989"/>
    </source>
</evidence>
<keyword evidence="10" id="KW-1185">Reference proteome</keyword>
<dbReference type="EMBL" id="BRZI01000020">
    <property type="protein sequence ID" value="GLD31028.1"/>
    <property type="molecule type" value="Genomic_DNA"/>
</dbReference>
<dbReference type="RefSeq" id="WP_236978291.1">
    <property type="nucleotide sequence ID" value="NZ_BRXE01000063.1"/>
</dbReference>
<evidence type="ECO:0000313" key="10">
    <source>
        <dbReference type="Proteomes" id="UP001064782"/>
    </source>
</evidence>
<dbReference type="GO" id="GO:0006643">
    <property type="term" value="P:membrane lipid metabolic process"/>
    <property type="evidence" value="ECO:0007669"/>
    <property type="project" value="TreeGrafter"/>
</dbReference>
<reference evidence="9" key="1">
    <citation type="submission" date="2022-08" db="EMBL/GenBank/DDBJ databases">
        <title>Mycobacterium kiyosense sp. nov., scotochromogenic slow-glowing species isolated from respiratory specimens.</title>
        <authorList>
            <person name="Fukano H."/>
            <person name="Kazumi Y."/>
            <person name="Sakagami N."/>
            <person name="Ato M."/>
            <person name="Mitarai S."/>
            <person name="Hoshino Y."/>
        </authorList>
    </citation>
    <scope>NUCLEOTIDE SEQUENCE</scope>
    <source>
        <strain evidence="9">1413</strain>
        <strain evidence="8">SRL2020-028</strain>
    </source>
</reference>
<keyword evidence="5" id="KW-0443">Lipid metabolism</keyword>
<dbReference type="Pfam" id="PF04116">
    <property type="entry name" value="FA_hydroxylase"/>
    <property type="match status" value="1"/>
</dbReference>
<comment type="subcellular location">
    <subcellularLocation>
        <location evidence="1">Endomembrane system</location>
        <topology evidence="1">Multi-pass membrane protein</topology>
    </subcellularLocation>
</comment>
<feature type="domain" description="Fatty acid hydroxylase" evidence="7">
    <location>
        <begin position="2"/>
        <end position="85"/>
    </location>
</feature>
<dbReference type="GO" id="GO:0008610">
    <property type="term" value="P:lipid biosynthetic process"/>
    <property type="evidence" value="ECO:0007669"/>
    <property type="project" value="InterPro"/>
</dbReference>
<dbReference type="PANTHER" id="PTHR21624">
    <property type="entry name" value="STEROL DESATURASE-RELATED PROTEIN"/>
    <property type="match status" value="1"/>
</dbReference>
<evidence type="ECO:0000256" key="4">
    <source>
        <dbReference type="ARBA" id="ARBA00023002"/>
    </source>
</evidence>
<evidence type="ECO:0000259" key="7">
    <source>
        <dbReference type="Pfam" id="PF04116"/>
    </source>
</evidence>
<evidence type="ECO:0000256" key="5">
    <source>
        <dbReference type="ARBA" id="ARBA00023098"/>
    </source>
</evidence>
<dbReference type="InterPro" id="IPR006694">
    <property type="entry name" value="Fatty_acid_hydroxylase"/>
</dbReference>
<dbReference type="EMBL" id="BRXE01000063">
    <property type="protein sequence ID" value="GLB84869.1"/>
    <property type="molecule type" value="Genomic_DNA"/>
</dbReference>
<sequence length="162" mass="18549">MLTTLPFLVPVALLGIDARIILACYGFNLLYQFFLHTELVDKLWAPIEFVFNTPSHHRVHHGSQARYLDTNYGVILIIWDRLFGSFEPEGERVRFGLTKNIDTYNIARVETHEFVAIWRCMRSAGSRRDRLGYLLRRPGWAPAVNQRGGAAELRPQPLPASA</sequence>
<keyword evidence="6" id="KW-0472">Membrane</keyword>
<accession>A0A9P3Q930</accession>
<evidence type="ECO:0000256" key="6">
    <source>
        <dbReference type="ARBA" id="ARBA00023136"/>
    </source>
</evidence>
<dbReference type="GO" id="GO:0016020">
    <property type="term" value="C:membrane"/>
    <property type="evidence" value="ECO:0007669"/>
    <property type="project" value="GOC"/>
</dbReference>
<dbReference type="GeneID" id="83630353"/>
<dbReference type="PANTHER" id="PTHR21624:SF1">
    <property type="entry name" value="ALKYLGLYCEROL MONOOXYGENASE"/>
    <property type="match status" value="1"/>
</dbReference>
<dbReference type="AlphaFoldDB" id="A0A9P3Q930"/>
<organism evidence="9 10">
    <name type="scientific">Mycobacterium kiyosense</name>
    <dbReference type="NCBI Taxonomy" id="2871094"/>
    <lineage>
        <taxon>Bacteria</taxon>
        <taxon>Bacillati</taxon>
        <taxon>Actinomycetota</taxon>
        <taxon>Actinomycetes</taxon>
        <taxon>Mycobacteriales</taxon>
        <taxon>Mycobacteriaceae</taxon>
        <taxon>Mycobacterium</taxon>
    </lineage>
</organism>
<evidence type="ECO:0000256" key="2">
    <source>
        <dbReference type="ARBA" id="ARBA00022692"/>
    </source>
</evidence>
<dbReference type="GO" id="GO:0050479">
    <property type="term" value="F:glyceryl-ether monooxygenase activity"/>
    <property type="evidence" value="ECO:0007669"/>
    <property type="project" value="TreeGrafter"/>
</dbReference>
<gene>
    <name evidence="9" type="ORF">Mkiyose1413_29110</name>
    <name evidence="8" type="ORF">SRL2020028_41250</name>
</gene>
<dbReference type="GO" id="GO:0012505">
    <property type="term" value="C:endomembrane system"/>
    <property type="evidence" value="ECO:0007669"/>
    <property type="project" value="UniProtKB-SubCell"/>
</dbReference>
<keyword evidence="3" id="KW-1133">Transmembrane helix</keyword>